<proteinExistence type="predicted"/>
<protein>
    <submittedName>
        <fullName evidence="2">NAD-dependent epimerase/dehydratase family protein</fullName>
    </submittedName>
</protein>
<gene>
    <name evidence="2" type="ORF">ACFPVY_15485</name>
</gene>
<dbReference type="PANTHER" id="PTHR43245">
    <property type="entry name" value="BIFUNCTIONAL POLYMYXIN RESISTANCE PROTEIN ARNA"/>
    <property type="match status" value="1"/>
</dbReference>
<dbReference type="EMBL" id="JBHSQB010000010">
    <property type="protein sequence ID" value="MFC6098057.1"/>
    <property type="molecule type" value="Genomic_DNA"/>
</dbReference>
<reference evidence="3" key="1">
    <citation type="journal article" date="2019" name="Int. J. Syst. Evol. Microbiol.">
        <title>The Global Catalogue of Microorganisms (GCM) 10K type strain sequencing project: providing services to taxonomists for standard genome sequencing and annotation.</title>
        <authorList>
            <consortium name="The Broad Institute Genomics Platform"/>
            <consortium name="The Broad Institute Genome Sequencing Center for Infectious Disease"/>
            <person name="Wu L."/>
            <person name="Ma J."/>
        </authorList>
    </citation>
    <scope>NUCLEOTIDE SEQUENCE [LARGE SCALE GENOMIC DNA]</scope>
    <source>
        <strain evidence="3">CCUG 49679</strain>
    </source>
</reference>
<name>A0ABW1PTE8_9FLAO</name>
<dbReference type="Pfam" id="PF01370">
    <property type="entry name" value="Epimerase"/>
    <property type="match status" value="1"/>
</dbReference>
<feature type="domain" description="NAD-dependent epimerase/dehydratase" evidence="1">
    <location>
        <begin position="5"/>
        <end position="197"/>
    </location>
</feature>
<dbReference type="InterPro" id="IPR050177">
    <property type="entry name" value="Lipid_A_modif_metabolic_enz"/>
</dbReference>
<evidence type="ECO:0000313" key="2">
    <source>
        <dbReference type="EMBL" id="MFC6098057.1"/>
    </source>
</evidence>
<dbReference type="PANTHER" id="PTHR43245:SF53">
    <property type="entry name" value="EPIMERASE-RELATED"/>
    <property type="match status" value="1"/>
</dbReference>
<keyword evidence="3" id="KW-1185">Reference proteome</keyword>
<dbReference type="CDD" id="cd08946">
    <property type="entry name" value="SDR_e"/>
    <property type="match status" value="1"/>
</dbReference>
<dbReference type="Gene3D" id="3.40.50.720">
    <property type="entry name" value="NAD(P)-binding Rossmann-like Domain"/>
    <property type="match status" value="2"/>
</dbReference>
<evidence type="ECO:0000259" key="1">
    <source>
        <dbReference type="Pfam" id="PF01370"/>
    </source>
</evidence>
<dbReference type="Proteomes" id="UP001596287">
    <property type="component" value="Unassembled WGS sequence"/>
</dbReference>
<comment type="caution">
    <text evidence="2">The sequence shown here is derived from an EMBL/GenBank/DDBJ whole genome shotgun (WGS) entry which is preliminary data.</text>
</comment>
<dbReference type="InterPro" id="IPR001509">
    <property type="entry name" value="Epimerase_deHydtase"/>
</dbReference>
<accession>A0ABW1PTE8</accession>
<dbReference type="Gene3D" id="3.90.25.10">
    <property type="entry name" value="UDP-galactose 4-epimerase, domain 1"/>
    <property type="match status" value="1"/>
</dbReference>
<evidence type="ECO:0000313" key="3">
    <source>
        <dbReference type="Proteomes" id="UP001596287"/>
    </source>
</evidence>
<dbReference type="RefSeq" id="WP_379793040.1">
    <property type="nucleotide sequence ID" value="NZ_JBHSQB010000010.1"/>
</dbReference>
<dbReference type="SUPFAM" id="SSF51735">
    <property type="entry name" value="NAD(P)-binding Rossmann-fold domains"/>
    <property type="match status" value="1"/>
</dbReference>
<organism evidence="2 3">
    <name type="scientific">Flavobacterium qiangtangense</name>
    <dbReference type="NCBI Taxonomy" id="1442595"/>
    <lineage>
        <taxon>Bacteria</taxon>
        <taxon>Pseudomonadati</taxon>
        <taxon>Bacteroidota</taxon>
        <taxon>Flavobacteriia</taxon>
        <taxon>Flavobacteriales</taxon>
        <taxon>Flavobacteriaceae</taxon>
        <taxon>Flavobacterium</taxon>
    </lineage>
</organism>
<dbReference type="InterPro" id="IPR036291">
    <property type="entry name" value="NAD(P)-bd_dom_sf"/>
</dbReference>
<sequence length="271" mass="29684">MKNCVAVIGANGFLGSALVSSLIEKGDKVFAVHNGNTANISSKSVLLTNELFLLSDIIPDTIYFAVGNYACSHSQLLEINELLYSILKKFPNSKVVYISSTNVYGMHKETISLESHFNNPGLYAISKIAGEFIVSNHKRHAILRLTYLYGHGINNNSFLPNIIASSKEKGLITLFGDGMRAQDYLHIDDAVSLCIMSSNLSQNEILIGASGVSTTNKEVASIIRGINKCEVKYTGIETGESYHFNIENTTKKLGWKPRVSFEKGLTNILAQ</sequence>